<evidence type="ECO:0000313" key="1">
    <source>
        <dbReference type="EMBL" id="VFQ91114.1"/>
    </source>
</evidence>
<gene>
    <name evidence="1" type="ORF">CCAM_LOCUS32890</name>
</gene>
<dbReference type="EMBL" id="OOIL02004257">
    <property type="protein sequence ID" value="VFQ91114.1"/>
    <property type="molecule type" value="Genomic_DNA"/>
</dbReference>
<dbReference type="Proteomes" id="UP000595140">
    <property type="component" value="Unassembled WGS sequence"/>
</dbReference>
<accession>A0A484MTL4</accession>
<proteinExistence type="predicted"/>
<sequence length="76" mass="8681">MAEGNHLHPCLRRLFKVVRMMSILKLDRPCLHVRNGCYLKRQETNGKHSGPVRHSPVATQKGYTFLCVRPSPTIAK</sequence>
<keyword evidence="2" id="KW-1185">Reference proteome</keyword>
<reference evidence="1 2" key="1">
    <citation type="submission" date="2018-04" db="EMBL/GenBank/DDBJ databases">
        <authorList>
            <person name="Vogel A."/>
        </authorList>
    </citation>
    <scope>NUCLEOTIDE SEQUENCE [LARGE SCALE GENOMIC DNA]</scope>
</reference>
<evidence type="ECO:0000313" key="2">
    <source>
        <dbReference type="Proteomes" id="UP000595140"/>
    </source>
</evidence>
<protein>
    <submittedName>
        <fullName evidence="1">Uncharacterized protein</fullName>
    </submittedName>
</protein>
<dbReference type="AlphaFoldDB" id="A0A484MTL4"/>
<organism evidence="1 2">
    <name type="scientific">Cuscuta campestris</name>
    <dbReference type="NCBI Taxonomy" id="132261"/>
    <lineage>
        <taxon>Eukaryota</taxon>
        <taxon>Viridiplantae</taxon>
        <taxon>Streptophyta</taxon>
        <taxon>Embryophyta</taxon>
        <taxon>Tracheophyta</taxon>
        <taxon>Spermatophyta</taxon>
        <taxon>Magnoliopsida</taxon>
        <taxon>eudicotyledons</taxon>
        <taxon>Gunneridae</taxon>
        <taxon>Pentapetalae</taxon>
        <taxon>asterids</taxon>
        <taxon>lamiids</taxon>
        <taxon>Solanales</taxon>
        <taxon>Convolvulaceae</taxon>
        <taxon>Cuscuteae</taxon>
        <taxon>Cuscuta</taxon>
        <taxon>Cuscuta subgen. Grammica</taxon>
        <taxon>Cuscuta sect. Cleistogrammica</taxon>
    </lineage>
</organism>
<name>A0A484MTL4_9ASTE</name>